<protein>
    <submittedName>
        <fullName evidence="2">Uncharacterized protein</fullName>
    </submittedName>
</protein>
<reference evidence="2 3" key="1">
    <citation type="journal article" date="2019" name="Emerg. Microbes Infect.">
        <title>Comprehensive subspecies identification of 175 nontuberculous mycobacteria species based on 7547 genomic profiles.</title>
        <authorList>
            <person name="Matsumoto Y."/>
            <person name="Kinjo T."/>
            <person name="Motooka D."/>
            <person name="Nabeya D."/>
            <person name="Jung N."/>
            <person name="Uechi K."/>
            <person name="Horii T."/>
            <person name="Iida T."/>
            <person name="Fujita J."/>
            <person name="Nakamura S."/>
        </authorList>
    </citation>
    <scope>NUCLEOTIDE SEQUENCE [LARGE SCALE GENOMIC DNA]</scope>
    <source>
        <strain evidence="2 3">JCM 30723</strain>
    </source>
</reference>
<comment type="caution">
    <text evidence="2">The sequence shown here is derived from an EMBL/GenBank/DDBJ whole genome shotgun (WGS) entry which is preliminary data.</text>
</comment>
<sequence length="97" mass="11061">MTRQRKPTSAERGYGGAHKRLRKKLEPFVLVSKVNCWRCGEPIKADEPWDLGHDDNDRSIYRGPEHALRCNRAAAGRKAQRRRAAAKHPGADGTRDW</sequence>
<dbReference type="EMBL" id="BLKY01000001">
    <property type="protein sequence ID" value="GFG87910.1"/>
    <property type="molecule type" value="Genomic_DNA"/>
</dbReference>
<proteinExistence type="predicted"/>
<evidence type="ECO:0000313" key="3">
    <source>
        <dbReference type="Proteomes" id="UP000465305"/>
    </source>
</evidence>
<evidence type="ECO:0000256" key="1">
    <source>
        <dbReference type="SAM" id="MobiDB-lite"/>
    </source>
</evidence>
<organism evidence="2 3">
    <name type="scientific">Mycolicibacter algericus</name>
    <name type="common">Mycobacterium algericum</name>
    <dbReference type="NCBI Taxonomy" id="1288388"/>
    <lineage>
        <taxon>Bacteria</taxon>
        <taxon>Bacillati</taxon>
        <taxon>Actinomycetota</taxon>
        <taxon>Actinomycetes</taxon>
        <taxon>Mycobacteriales</taxon>
        <taxon>Mycobacteriaceae</taxon>
        <taxon>Mycolicibacter</taxon>
    </lineage>
</organism>
<dbReference type="AlphaFoldDB" id="A0A7I9YGV7"/>
<dbReference type="Proteomes" id="UP000465305">
    <property type="component" value="Unassembled WGS sequence"/>
</dbReference>
<accession>A0A7I9YGV7</accession>
<dbReference type="RefSeq" id="WP_163762416.1">
    <property type="nucleotide sequence ID" value="NZ_BLKY01000001.1"/>
</dbReference>
<feature type="region of interest" description="Disordered" evidence="1">
    <location>
        <begin position="76"/>
        <end position="97"/>
    </location>
</feature>
<evidence type="ECO:0000313" key="2">
    <source>
        <dbReference type="EMBL" id="GFG87910.1"/>
    </source>
</evidence>
<gene>
    <name evidence="2" type="ORF">MALGJ_45860</name>
</gene>
<name>A0A7I9YGV7_MYCAL</name>